<dbReference type="PANTHER" id="PTHR47165">
    <property type="entry name" value="OS03G0429900 PROTEIN"/>
    <property type="match status" value="1"/>
</dbReference>
<dbReference type="SUPFAM" id="SSF50249">
    <property type="entry name" value="Nucleic acid-binding proteins"/>
    <property type="match status" value="2"/>
</dbReference>
<dbReference type="EMBL" id="KB870811">
    <property type="protein sequence ID" value="EOA18342.1"/>
    <property type="molecule type" value="Genomic_DNA"/>
</dbReference>
<dbReference type="InterPro" id="IPR012340">
    <property type="entry name" value="NA-bd_OB-fold"/>
</dbReference>
<feature type="domain" description="Replication protein A 70 kDa DNA-binding subunit B/D first OB fold" evidence="1">
    <location>
        <begin position="8"/>
        <end position="107"/>
    </location>
</feature>
<accession>R0F8R3</accession>
<proteinExistence type="predicted"/>
<dbReference type="CDD" id="cd04481">
    <property type="entry name" value="RPA1_DBD_B_like"/>
    <property type="match status" value="1"/>
</dbReference>
<name>R0F8R3_9BRAS</name>
<evidence type="ECO:0000259" key="1">
    <source>
        <dbReference type="Pfam" id="PF02721"/>
    </source>
</evidence>
<reference evidence="3" key="1">
    <citation type="journal article" date="2013" name="Nat. Genet.">
        <title>The Capsella rubella genome and the genomic consequences of rapid mating system evolution.</title>
        <authorList>
            <person name="Slotte T."/>
            <person name="Hazzouri K.M."/>
            <person name="Agren J.A."/>
            <person name="Koenig D."/>
            <person name="Maumus F."/>
            <person name="Guo Y.L."/>
            <person name="Steige K."/>
            <person name="Platts A.E."/>
            <person name="Escobar J.S."/>
            <person name="Newman L.K."/>
            <person name="Wang W."/>
            <person name="Mandakova T."/>
            <person name="Vello E."/>
            <person name="Smith L.M."/>
            <person name="Henz S.R."/>
            <person name="Steffen J."/>
            <person name="Takuno S."/>
            <person name="Brandvain Y."/>
            <person name="Coop G."/>
            <person name="Andolfatto P."/>
            <person name="Hu T.T."/>
            <person name="Blanchette M."/>
            <person name="Clark R.M."/>
            <person name="Quesneville H."/>
            <person name="Nordborg M."/>
            <person name="Gaut B.S."/>
            <person name="Lysak M.A."/>
            <person name="Jenkins J."/>
            <person name="Grimwood J."/>
            <person name="Chapman J."/>
            <person name="Prochnik S."/>
            <person name="Shu S."/>
            <person name="Rokhsar D."/>
            <person name="Schmutz J."/>
            <person name="Weigel D."/>
            <person name="Wright S.I."/>
        </authorList>
    </citation>
    <scope>NUCLEOTIDE SEQUENCE [LARGE SCALE GENOMIC DNA]</scope>
    <source>
        <strain evidence="3">cv. Monte Gargano</strain>
    </source>
</reference>
<dbReference type="Proteomes" id="UP000029121">
    <property type="component" value="Unassembled WGS sequence"/>
</dbReference>
<dbReference type="AlphaFoldDB" id="R0F8R3"/>
<dbReference type="InterPro" id="IPR003871">
    <property type="entry name" value="RFA1B/D_OB_1st"/>
</dbReference>
<dbReference type="PANTHER" id="PTHR47165:SF4">
    <property type="entry name" value="OS03G0429900 PROTEIN"/>
    <property type="match status" value="1"/>
</dbReference>
<dbReference type="Pfam" id="PF02721">
    <property type="entry name" value="DUF223"/>
    <property type="match status" value="1"/>
</dbReference>
<evidence type="ECO:0000313" key="3">
    <source>
        <dbReference type="Proteomes" id="UP000029121"/>
    </source>
</evidence>
<dbReference type="Gene3D" id="2.40.50.140">
    <property type="entry name" value="Nucleic acid-binding proteins"/>
    <property type="match status" value="2"/>
</dbReference>
<dbReference type="STRING" id="81985.R0F8R3"/>
<organism evidence="2 3">
    <name type="scientific">Capsella rubella</name>
    <dbReference type="NCBI Taxonomy" id="81985"/>
    <lineage>
        <taxon>Eukaryota</taxon>
        <taxon>Viridiplantae</taxon>
        <taxon>Streptophyta</taxon>
        <taxon>Embryophyta</taxon>
        <taxon>Tracheophyta</taxon>
        <taxon>Spermatophyta</taxon>
        <taxon>Magnoliopsida</taxon>
        <taxon>eudicotyledons</taxon>
        <taxon>Gunneridae</taxon>
        <taxon>Pentapetalae</taxon>
        <taxon>rosids</taxon>
        <taxon>malvids</taxon>
        <taxon>Brassicales</taxon>
        <taxon>Brassicaceae</taxon>
        <taxon>Camelineae</taxon>
        <taxon>Capsella</taxon>
    </lineage>
</organism>
<evidence type="ECO:0000313" key="2">
    <source>
        <dbReference type="EMBL" id="EOA18342.1"/>
    </source>
</evidence>
<protein>
    <recommendedName>
        <fullName evidence="1">Replication protein A 70 kDa DNA-binding subunit B/D first OB fold domain-containing protein</fullName>
    </recommendedName>
</protein>
<sequence>MAKTNGITSLALIKPFKTTWKVQAKIVHSCRQYTSYYGETIEMIFADLEGTLIHATVNKQQVNKFHRMIVSGEWKTFENFQLTKSMGRNRATKHAFKMTFTNTTVIGRSPILSDDMFLDLVDFGNILDENDVLGQVVSVGAMKTHDQNGKISKRLEIELRDTSDNRLSCTLWGRFAENMWDECEKAEGSPVNCLIRLAKINMFNGQRLISNAYDMSLLLINPDIPEIVDFVSK</sequence>
<keyword evidence="3" id="KW-1185">Reference proteome</keyword>
<dbReference type="eggNOG" id="KOG0851">
    <property type="taxonomic scope" value="Eukaryota"/>
</dbReference>
<gene>
    <name evidence="2" type="ORF">CARUB_v10006863mg</name>
</gene>
<dbReference type="CDD" id="cd04480">
    <property type="entry name" value="RPA1_DBD_A_like"/>
    <property type="match status" value="1"/>
</dbReference>